<dbReference type="InterPro" id="IPR007235">
    <property type="entry name" value="Glyco_trans_28_C"/>
</dbReference>
<dbReference type="SUPFAM" id="SSF53756">
    <property type="entry name" value="UDP-Glycosyltransferase/glycogen phosphorylase"/>
    <property type="match status" value="1"/>
</dbReference>
<dbReference type="Pfam" id="PF04101">
    <property type="entry name" value="Glyco_tran_28_C"/>
    <property type="match status" value="1"/>
</dbReference>
<evidence type="ECO:0000313" key="2">
    <source>
        <dbReference type="EMBL" id="RDK87895.1"/>
    </source>
</evidence>
<feature type="domain" description="Glycosyl transferase family 28 C-terminal" evidence="1">
    <location>
        <begin position="273"/>
        <end position="360"/>
    </location>
</feature>
<protein>
    <submittedName>
        <fullName evidence="2">Putative glycosyltransferase</fullName>
    </submittedName>
</protein>
<keyword evidence="2" id="KW-0808">Transferase</keyword>
<keyword evidence="3" id="KW-1185">Reference proteome</keyword>
<comment type="caution">
    <text evidence="2">The sequence shown here is derived from an EMBL/GenBank/DDBJ whole genome shotgun (WGS) entry which is preliminary data.</text>
</comment>
<name>A0A370QHQ9_9GAMM</name>
<accession>A0A370QHQ9</accession>
<dbReference type="GO" id="GO:0016758">
    <property type="term" value="F:hexosyltransferase activity"/>
    <property type="evidence" value="ECO:0007669"/>
    <property type="project" value="InterPro"/>
</dbReference>
<dbReference type="PANTHER" id="PTHR21015:SF28">
    <property type="entry name" value="SLL1722 PROTEIN"/>
    <property type="match status" value="1"/>
</dbReference>
<dbReference type="AlphaFoldDB" id="A0A370QHQ9"/>
<organism evidence="2 3">
    <name type="scientific">Enterobacillus tribolii</name>
    <dbReference type="NCBI Taxonomy" id="1487935"/>
    <lineage>
        <taxon>Bacteria</taxon>
        <taxon>Pseudomonadati</taxon>
        <taxon>Pseudomonadota</taxon>
        <taxon>Gammaproteobacteria</taxon>
        <taxon>Enterobacterales</taxon>
        <taxon>Hafniaceae</taxon>
        <taxon>Enterobacillus</taxon>
    </lineage>
</organism>
<dbReference type="Proteomes" id="UP000254848">
    <property type="component" value="Unassembled WGS sequence"/>
</dbReference>
<dbReference type="Gene3D" id="3.40.50.2000">
    <property type="entry name" value="Glycogen Phosphorylase B"/>
    <property type="match status" value="1"/>
</dbReference>
<dbReference type="PANTHER" id="PTHR21015">
    <property type="entry name" value="UDP-N-ACETYLGLUCOSAMINE--N-ACETYLMURAMYL-(PENTAPEPTIDE) PYROPHOSPHORYL-UNDECAPRENOL N-ACETYLGLUCOSAMINE TRANSFERASE 1"/>
    <property type="match status" value="1"/>
</dbReference>
<proteinExistence type="predicted"/>
<evidence type="ECO:0000313" key="3">
    <source>
        <dbReference type="Proteomes" id="UP000254848"/>
    </source>
</evidence>
<gene>
    <name evidence="2" type="ORF">C8D90_108170</name>
</gene>
<evidence type="ECO:0000259" key="1">
    <source>
        <dbReference type="Pfam" id="PF04101"/>
    </source>
</evidence>
<sequence>MQTPYPPRLVFYSHDTMGLGHIRRNMLLANTILTSRPDTEILLINGVRESGIFYFPKGMDSVTLPTYIKTPDGEYEPCSLGNDVHRLVELRVSIIQAALNAFNPHVMIVDNVPRGAMSELNTVLPLLKQRNTHLILGLRDIIDEPSVVQRQWKKLDNSTAIRDYYSDVWIYGDAGFYDLTRAYNLDDDIRKKVSFMGYLDATKHPRQPKTTDNYLAAINRPYILCTVGGGQDGYHLASVFARATFPQGMMGVLITGTMMPAAEYEALQKIAAQRNDLCVIRFIANPLLLLHQAHSVVAMGGYNTTIEILSLNKRALIIPRVSPRQEQWIRASSLAKVNLVACIHPSELNTQTLNDWISKNWQPENPRHYLSLDGLRTFAEKINILLPKPAGKALTSLVGV</sequence>
<dbReference type="EMBL" id="QRAP01000008">
    <property type="protein sequence ID" value="RDK87895.1"/>
    <property type="molecule type" value="Genomic_DNA"/>
</dbReference>
<reference evidence="2 3" key="1">
    <citation type="submission" date="2018-07" db="EMBL/GenBank/DDBJ databases">
        <title>Genomic Encyclopedia of Type Strains, Phase IV (KMG-IV): sequencing the most valuable type-strain genomes for metagenomic binning, comparative biology and taxonomic classification.</title>
        <authorList>
            <person name="Goeker M."/>
        </authorList>
    </citation>
    <scope>NUCLEOTIDE SEQUENCE [LARGE SCALE GENOMIC DNA]</scope>
    <source>
        <strain evidence="2 3">DSM 103736</strain>
    </source>
</reference>